<dbReference type="PROSITE" id="PS50850">
    <property type="entry name" value="MFS"/>
    <property type="match status" value="1"/>
</dbReference>
<feature type="transmembrane region" description="Helical" evidence="3">
    <location>
        <begin position="6"/>
        <end position="24"/>
    </location>
</feature>
<keyword evidence="3" id="KW-1133">Transmembrane helix</keyword>
<dbReference type="Pfam" id="PF03137">
    <property type="entry name" value="OATP"/>
    <property type="match status" value="1"/>
</dbReference>
<keyword evidence="3" id="KW-0472">Membrane</keyword>
<keyword evidence="2" id="KW-1015">Disulfide bond</keyword>
<evidence type="ECO:0000256" key="1">
    <source>
        <dbReference type="ARBA" id="ARBA00004141"/>
    </source>
</evidence>
<name>A0A0N4TM47_BRUPA</name>
<reference evidence="5 6" key="2">
    <citation type="submission" date="2018-11" db="EMBL/GenBank/DDBJ databases">
        <authorList>
            <consortium name="Pathogen Informatics"/>
        </authorList>
    </citation>
    <scope>NUCLEOTIDE SEQUENCE [LARGE SCALE GENOMIC DNA]</scope>
</reference>
<evidence type="ECO:0000313" key="7">
    <source>
        <dbReference type="WBParaSite" id="BPAG_0000949701-mRNA-1"/>
    </source>
</evidence>
<feature type="transmembrane region" description="Helical" evidence="3">
    <location>
        <begin position="415"/>
        <end position="434"/>
    </location>
</feature>
<comment type="subcellular location">
    <subcellularLocation>
        <location evidence="1">Membrane</location>
        <topology evidence="1">Multi-pass membrane protein</topology>
    </subcellularLocation>
</comment>
<feature type="transmembrane region" description="Helical" evidence="3">
    <location>
        <begin position="486"/>
        <end position="507"/>
    </location>
</feature>
<dbReference type="STRING" id="6280.A0A0N4TM47"/>
<gene>
    <name evidence="5" type="ORF">BPAG_LOCUS9459</name>
</gene>
<feature type="transmembrane region" description="Helical" evidence="3">
    <location>
        <begin position="88"/>
        <end position="114"/>
    </location>
</feature>
<dbReference type="EMBL" id="UZAD01013157">
    <property type="protein sequence ID" value="VDN90645.1"/>
    <property type="molecule type" value="Genomic_DNA"/>
</dbReference>
<dbReference type="Proteomes" id="UP000278627">
    <property type="component" value="Unassembled WGS sequence"/>
</dbReference>
<dbReference type="WBParaSite" id="BPAG_0000949701-mRNA-1">
    <property type="protein sequence ID" value="BPAG_0000949701-mRNA-1"/>
    <property type="gene ID" value="BPAG_0000949701"/>
</dbReference>
<dbReference type="InterPro" id="IPR020846">
    <property type="entry name" value="MFS_dom"/>
</dbReference>
<feature type="transmembrane region" description="Helical" evidence="3">
    <location>
        <begin position="134"/>
        <end position="153"/>
    </location>
</feature>
<dbReference type="Gene3D" id="1.20.1250.20">
    <property type="entry name" value="MFS general substrate transporter like domains"/>
    <property type="match status" value="2"/>
</dbReference>
<feature type="transmembrane region" description="Helical" evidence="3">
    <location>
        <begin position="165"/>
        <end position="185"/>
    </location>
</feature>
<feature type="transmembrane region" description="Helical" evidence="3">
    <location>
        <begin position="454"/>
        <end position="474"/>
    </location>
</feature>
<feature type="transmembrane region" description="Helical" evidence="3">
    <location>
        <begin position="661"/>
        <end position="683"/>
    </location>
</feature>
<evidence type="ECO:0000313" key="5">
    <source>
        <dbReference type="EMBL" id="VDN90645.1"/>
    </source>
</evidence>
<dbReference type="PANTHER" id="PTHR11388">
    <property type="entry name" value="ORGANIC ANION TRANSPORTER"/>
    <property type="match status" value="1"/>
</dbReference>
<dbReference type="PANTHER" id="PTHR11388:SF142">
    <property type="entry name" value="SOLUTE CARRIER ORGANIC ANION TRANSPORTER FAMILY MEMBER 5A1"/>
    <property type="match status" value="1"/>
</dbReference>
<evidence type="ECO:0000313" key="6">
    <source>
        <dbReference type="Proteomes" id="UP000278627"/>
    </source>
</evidence>
<dbReference type="CDD" id="cd17336">
    <property type="entry name" value="MFS_SLCO_OATP"/>
    <property type="match status" value="1"/>
</dbReference>
<dbReference type="InterPro" id="IPR004156">
    <property type="entry name" value="OATP"/>
</dbReference>
<evidence type="ECO:0000256" key="3">
    <source>
        <dbReference type="SAM" id="Phobius"/>
    </source>
</evidence>
<accession>A0A0N4TM47</accession>
<feature type="transmembrane region" description="Helical" evidence="3">
    <location>
        <begin position="226"/>
        <end position="254"/>
    </location>
</feature>
<feature type="transmembrane region" description="Helical" evidence="3">
    <location>
        <begin position="608"/>
        <end position="631"/>
    </location>
</feature>
<dbReference type="SUPFAM" id="SSF103473">
    <property type="entry name" value="MFS general substrate transporter"/>
    <property type="match status" value="2"/>
</dbReference>
<dbReference type="GO" id="GO:0043252">
    <property type="term" value="P:sodium-independent organic anion transport"/>
    <property type="evidence" value="ECO:0007669"/>
    <property type="project" value="TreeGrafter"/>
</dbReference>
<feature type="transmembrane region" description="Helical" evidence="3">
    <location>
        <begin position="313"/>
        <end position="335"/>
    </location>
</feature>
<keyword evidence="6" id="KW-1185">Reference proteome</keyword>
<dbReference type="GO" id="GO:0015347">
    <property type="term" value="F:sodium-independent organic anion transmembrane transporter activity"/>
    <property type="evidence" value="ECO:0007669"/>
    <property type="project" value="TreeGrafter"/>
</dbReference>
<feature type="domain" description="Major facilitator superfamily (MFS) profile" evidence="4">
    <location>
        <begin position="95"/>
        <end position="687"/>
    </location>
</feature>
<organism evidence="7">
    <name type="scientific">Brugia pahangi</name>
    <name type="common">Filarial nematode worm</name>
    <dbReference type="NCBI Taxonomy" id="6280"/>
    <lineage>
        <taxon>Eukaryota</taxon>
        <taxon>Metazoa</taxon>
        <taxon>Ecdysozoa</taxon>
        <taxon>Nematoda</taxon>
        <taxon>Chromadorea</taxon>
        <taxon>Rhabditida</taxon>
        <taxon>Spirurina</taxon>
        <taxon>Spiruromorpha</taxon>
        <taxon>Filarioidea</taxon>
        <taxon>Onchocercidae</taxon>
        <taxon>Brugia</taxon>
    </lineage>
</organism>
<evidence type="ECO:0000256" key="2">
    <source>
        <dbReference type="ARBA" id="ARBA00023157"/>
    </source>
</evidence>
<keyword evidence="3" id="KW-0812">Transmembrane</keyword>
<sequence length="712" mass="80297">MTHQQLSFRVFFAFICCICKFAHLKTALNGKQTTSEEHNTLFFIIFFSTCKVIPSAGHCQSITKRFSTMQYETPILLPRKRQLSRKKIAPSVECFLVTMLFVIAVQGTYLAYVVGILTNLERRFGISSKKSGSLLSFYDIGHTVSVVLIGFLANDKHLPRITATGVLLSAVSMFVLALPMVLFGAESSDEASLSHEHEYILRNICDPARVINSAEKNCELQEKEHFWAFCILIIGQILAGIAAAPFNTVAYVYVDNNLEDKTKSPFYLSLLSSMYAFAPAFGFALSAVITRLYSTIFDVPSNVSVNNDEWIGAWWLGFVIFGLFYLAAIVPLLFFPKNLLKHDSSSFEMQQLRLTYFCYITSNKFVDEIIQNKCSHDHDDHQLSLFGYDERLKETFCGQLKAAVIEFPGLVKNRVFISMIIGWMFGSYLTSGYCTYLPKYIETQFGHSASVADTYAGIVSIGSIAVSTALGGYLLTKFNPSPRKALLFLIATWFIIVITYLVGAIVGCNEPQVKQLLIAAVNQEKFIDKLECSFECQCTQVDFFNPWDLCLCADNGPVETGLYTDECNAIFIYIASMFMGLFLGNLFFMTTMMIVLRSVYDDEKVLALSFASCTTNIMGFIPGPIIFGWIIDEDCLLWHSKCPHDHGNCVIYDNKAFRQSFHLTSAGFQFLAVISVVICYIFSRKFTFPEEERKEEMYDEYVEKQADGSYVV</sequence>
<dbReference type="GO" id="GO:0016323">
    <property type="term" value="C:basolateral plasma membrane"/>
    <property type="evidence" value="ECO:0007669"/>
    <property type="project" value="TreeGrafter"/>
</dbReference>
<feature type="transmembrane region" description="Helical" evidence="3">
    <location>
        <begin position="266"/>
        <end position="293"/>
    </location>
</feature>
<proteinExistence type="predicted"/>
<dbReference type="AlphaFoldDB" id="A0A0N4TM47"/>
<reference evidence="7" key="1">
    <citation type="submission" date="2017-02" db="UniProtKB">
        <authorList>
            <consortium name="WormBaseParasite"/>
        </authorList>
    </citation>
    <scope>IDENTIFICATION</scope>
</reference>
<dbReference type="InterPro" id="IPR036259">
    <property type="entry name" value="MFS_trans_sf"/>
</dbReference>
<protein>
    <submittedName>
        <fullName evidence="7">MFS domain-containing protein</fullName>
    </submittedName>
</protein>
<evidence type="ECO:0000259" key="4">
    <source>
        <dbReference type="PROSITE" id="PS50850"/>
    </source>
</evidence>
<feature type="transmembrane region" description="Helical" evidence="3">
    <location>
        <begin position="570"/>
        <end position="596"/>
    </location>
</feature>